<proteinExistence type="predicted"/>
<comment type="caution">
    <text evidence="1">The sequence shown here is derived from an EMBL/GenBank/DDBJ whole genome shotgun (WGS) entry which is preliminary data.</text>
</comment>
<dbReference type="Proteomes" id="UP001482620">
    <property type="component" value="Unassembled WGS sequence"/>
</dbReference>
<keyword evidence="2" id="KW-1185">Reference proteome</keyword>
<reference evidence="1 2" key="1">
    <citation type="submission" date="2021-06" db="EMBL/GenBank/DDBJ databases">
        <authorList>
            <person name="Palmer J.M."/>
        </authorList>
    </citation>
    <scope>NUCLEOTIDE SEQUENCE [LARGE SCALE GENOMIC DNA]</scope>
    <source>
        <strain evidence="2">if_2019</strain>
        <tissue evidence="1">Muscle</tissue>
    </source>
</reference>
<accession>A0ABV0TSD4</accession>
<protein>
    <recommendedName>
        <fullName evidence="3">Secreted protein</fullName>
    </recommendedName>
</protein>
<gene>
    <name evidence="1" type="ORF">ILYODFUR_006054</name>
</gene>
<dbReference type="EMBL" id="JAHRIQ010046706">
    <property type="protein sequence ID" value="MEQ2235815.1"/>
    <property type="molecule type" value="Genomic_DNA"/>
</dbReference>
<organism evidence="1 2">
    <name type="scientific">Ilyodon furcidens</name>
    <name type="common">goldbreast splitfin</name>
    <dbReference type="NCBI Taxonomy" id="33524"/>
    <lineage>
        <taxon>Eukaryota</taxon>
        <taxon>Metazoa</taxon>
        <taxon>Chordata</taxon>
        <taxon>Craniata</taxon>
        <taxon>Vertebrata</taxon>
        <taxon>Euteleostomi</taxon>
        <taxon>Actinopterygii</taxon>
        <taxon>Neopterygii</taxon>
        <taxon>Teleostei</taxon>
        <taxon>Neoteleostei</taxon>
        <taxon>Acanthomorphata</taxon>
        <taxon>Ovalentaria</taxon>
        <taxon>Atherinomorphae</taxon>
        <taxon>Cyprinodontiformes</taxon>
        <taxon>Goodeidae</taxon>
        <taxon>Ilyodon</taxon>
    </lineage>
</organism>
<evidence type="ECO:0008006" key="3">
    <source>
        <dbReference type="Google" id="ProtNLM"/>
    </source>
</evidence>
<evidence type="ECO:0000313" key="2">
    <source>
        <dbReference type="Proteomes" id="UP001482620"/>
    </source>
</evidence>
<name>A0ABV0TSD4_9TELE</name>
<evidence type="ECO:0000313" key="1">
    <source>
        <dbReference type="EMBL" id="MEQ2235815.1"/>
    </source>
</evidence>
<sequence length="107" mass="11885">MKGCLMHFLYGLSLGEEHCCLSAVSTPLFTQPSAAPLSAWQEKIARPPHNTSNKRAVLIRAFPSLALYHPLDRSFTLLITVFLHEALELIVLGSIERIPQLTNWGTS</sequence>